<dbReference type="Proteomes" id="UP000255169">
    <property type="component" value="Unassembled WGS sequence"/>
</dbReference>
<evidence type="ECO:0000256" key="1">
    <source>
        <dbReference type="SAM" id="Phobius"/>
    </source>
</evidence>
<dbReference type="EMBL" id="LN681231">
    <property type="protein sequence ID" value="CEK26338.1"/>
    <property type="molecule type" value="Genomic_DNA"/>
</dbReference>
<organism evidence="3">
    <name type="scientific">Yersinia ruckeri</name>
    <dbReference type="NCBI Taxonomy" id="29486"/>
    <lineage>
        <taxon>Bacteria</taxon>
        <taxon>Pseudomonadati</taxon>
        <taxon>Pseudomonadota</taxon>
        <taxon>Gammaproteobacteria</taxon>
        <taxon>Enterobacterales</taxon>
        <taxon>Yersiniaceae</taxon>
        <taxon>Yersinia</taxon>
    </lineage>
</organism>
<feature type="transmembrane region" description="Helical" evidence="1">
    <location>
        <begin position="124"/>
        <end position="145"/>
    </location>
</feature>
<dbReference type="EMBL" id="UHJG01000001">
    <property type="protein sequence ID" value="SUQ00263.1"/>
    <property type="molecule type" value="Genomic_DNA"/>
</dbReference>
<dbReference type="InterPro" id="IPR033417">
    <property type="entry name" value="CHASE8"/>
</dbReference>
<reference evidence="4 5" key="2">
    <citation type="submission" date="2018-06" db="EMBL/GenBank/DDBJ databases">
        <authorList>
            <consortium name="Pathogen Informatics"/>
            <person name="Doyle S."/>
        </authorList>
    </citation>
    <scope>NUCLEOTIDE SEQUENCE [LARGE SCALE GENOMIC DNA]</scope>
    <source>
        <strain evidence="4 5">NCTC10476</strain>
    </source>
</reference>
<keyword evidence="5" id="KW-1185">Reference proteome</keyword>
<keyword evidence="1" id="KW-0812">Transmembrane</keyword>
<dbReference type="EC" id="2.7.7.65" evidence="4"/>
<evidence type="ECO:0000313" key="4">
    <source>
        <dbReference type="EMBL" id="SUQ00263.1"/>
    </source>
</evidence>
<keyword evidence="1" id="KW-0472">Membrane</keyword>
<keyword evidence="1" id="KW-1133">Transmembrane helix</keyword>
<dbReference type="GO" id="GO:0052621">
    <property type="term" value="F:diguanylate cyclase activity"/>
    <property type="evidence" value="ECO:0007669"/>
    <property type="project" value="UniProtKB-EC"/>
</dbReference>
<name>A0A0A8VDB3_YERRU</name>
<gene>
    <name evidence="4" type="primary">yfiN</name>
    <name evidence="3" type="ORF">CSF007_2795</name>
    <name evidence="4" type="ORF">NCTC10476_01542</name>
</gene>
<protein>
    <submittedName>
        <fullName evidence="3">Inner membrane protein YfiN</fullName>
        <ecNumber evidence="4">2.7.7.65</ecNumber>
    </submittedName>
</protein>
<keyword evidence="4" id="KW-0808">Transferase</keyword>
<reference evidence="3" key="1">
    <citation type="journal article" date="2015" name="Genome Announc.">
        <title>Complete Genome Sequence of Yersinia ruckeri Strain CSF007-82, Etiologic Agent of Red Mouth Disease in Salmonid Fish.</title>
        <authorList>
            <person name="Nelson M.C."/>
            <person name="LaPatra S.E."/>
            <person name="Welch T.J."/>
            <person name="Graf J."/>
        </authorList>
    </citation>
    <scope>NUCLEOTIDE SEQUENCE</scope>
    <source>
        <strain evidence="3">CSF007-82</strain>
    </source>
</reference>
<evidence type="ECO:0000313" key="5">
    <source>
        <dbReference type="Proteomes" id="UP000255169"/>
    </source>
</evidence>
<evidence type="ECO:0000313" key="3">
    <source>
        <dbReference type="EMBL" id="CEK26338.1"/>
    </source>
</evidence>
<feature type="domain" description="Periplasmic sensor" evidence="2">
    <location>
        <begin position="14"/>
        <end position="114"/>
    </location>
</feature>
<dbReference type="Pfam" id="PF17152">
    <property type="entry name" value="CHASE8"/>
    <property type="match status" value="1"/>
</dbReference>
<proteinExistence type="predicted"/>
<accession>A0A0A8VDB3</accession>
<sequence>MAGIFITLFAVVALRVYVDHNLHLIARSISYTTEAAVVFGDNIAANEALAVIAANEEVAETKIMGANGKLIASWTMPENGPFHQIEQSVARWVLTGSVEMPITRGTDRLGTIIMTSYGGGLVSFLVQGLLAMLAGLIISIVVPYFSHAVCCEGL</sequence>
<evidence type="ECO:0000259" key="2">
    <source>
        <dbReference type="Pfam" id="PF17152"/>
    </source>
</evidence>
<keyword evidence="4" id="KW-0548">Nucleotidyltransferase</keyword>
<dbReference type="AlphaFoldDB" id="A0A0A8VDB3"/>